<dbReference type="PANTHER" id="PTHR24082">
    <property type="entry name" value="NUCLEAR HORMONE RECEPTOR"/>
    <property type="match status" value="1"/>
</dbReference>
<gene>
    <name evidence="9" type="ORF">ONB1V03_LOCUS13173</name>
</gene>
<evidence type="ECO:0000256" key="6">
    <source>
        <dbReference type="ARBA" id="ARBA00023163"/>
    </source>
</evidence>
<evidence type="ECO:0000256" key="4">
    <source>
        <dbReference type="ARBA" id="ARBA00023015"/>
    </source>
</evidence>
<evidence type="ECO:0000256" key="7">
    <source>
        <dbReference type="ARBA" id="ARBA00023170"/>
    </source>
</evidence>
<dbReference type="EMBL" id="OC926131">
    <property type="protein sequence ID" value="CAD7656537.1"/>
    <property type="molecule type" value="Genomic_DNA"/>
</dbReference>
<proteinExistence type="predicted"/>
<dbReference type="SMART" id="SM00399">
    <property type="entry name" value="ZnF_C4"/>
    <property type="match status" value="1"/>
</dbReference>
<keyword evidence="4" id="KW-0805">Transcription regulation</keyword>
<keyword evidence="6" id="KW-0804">Transcription</keyword>
<evidence type="ECO:0000256" key="2">
    <source>
        <dbReference type="ARBA" id="ARBA00022771"/>
    </source>
</evidence>
<dbReference type="Proteomes" id="UP000728032">
    <property type="component" value="Unassembled WGS sequence"/>
</dbReference>
<dbReference type="GO" id="GO:0045944">
    <property type="term" value="P:positive regulation of transcription by RNA polymerase II"/>
    <property type="evidence" value="ECO:0007669"/>
    <property type="project" value="TreeGrafter"/>
</dbReference>
<dbReference type="GO" id="GO:0030154">
    <property type="term" value="P:cell differentiation"/>
    <property type="evidence" value="ECO:0007669"/>
    <property type="project" value="TreeGrafter"/>
</dbReference>
<organism evidence="9">
    <name type="scientific">Oppiella nova</name>
    <dbReference type="NCBI Taxonomy" id="334625"/>
    <lineage>
        <taxon>Eukaryota</taxon>
        <taxon>Metazoa</taxon>
        <taxon>Ecdysozoa</taxon>
        <taxon>Arthropoda</taxon>
        <taxon>Chelicerata</taxon>
        <taxon>Arachnida</taxon>
        <taxon>Acari</taxon>
        <taxon>Acariformes</taxon>
        <taxon>Sarcoptiformes</taxon>
        <taxon>Oribatida</taxon>
        <taxon>Brachypylina</taxon>
        <taxon>Oppioidea</taxon>
        <taxon>Oppiidae</taxon>
        <taxon>Oppiella</taxon>
    </lineage>
</organism>
<dbReference type="InterPro" id="IPR050234">
    <property type="entry name" value="Nuclear_hormone_rcpt_NR1"/>
</dbReference>
<keyword evidence="1" id="KW-0479">Metal-binding</keyword>
<keyword evidence="3" id="KW-0862">Zinc</keyword>
<accession>A0A7R9QSG4</accession>
<dbReference type="SUPFAM" id="SSF57716">
    <property type="entry name" value="Glucocorticoid receptor-like (DNA-binding domain)"/>
    <property type="match status" value="1"/>
</dbReference>
<dbReference type="InterPro" id="IPR035500">
    <property type="entry name" value="NHR-like_dom_sf"/>
</dbReference>
<dbReference type="EMBL" id="CAJPVJ010011306">
    <property type="protein sequence ID" value="CAG2173724.1"/>
    <property type="molecule type" value="Genomic_DNA"/>
</dbReference>
<dbReference type="GO" id="GO:0004879">
    <property type="term" value="F:nuclear receptor activity"/>
    <property type="evidence" value="ECO:0007669"/>
    <property type="project" value="TreeGrafter"/>
</dbReference>
<dbReference type="AlphaFoldDB" id="A0A7R9QSG4"/>
<dbReference type="Gene3D" id="1.10.565.10">
    <property type="entry name" value="Retinoid X Receptor"/>
    <property type="match status" value="2"/>
</dbReference>
<keyword evidence="7" id="KW-0675">Receptor</keyword>
<dbReference type="InterPro" id="IPR001628">
    <property type="entry name" value="Znf_hrmn_rcpt"/>
</dbReference>
<feature type="non-terminal residue" evidence="9">
    <location>
        <position position="1"/>
    </location>
</feature>
<evidence type="ECO:0000256" key="3">
    <source>
        <dbReference type="ARBA" id="ARBA00022833"/>
    </source>
</evidence>
<reference evidence="9" key="1">
    <citation type="submission" date="2020-11" db="EMBL/GenBank/DDBJ databases">
        <authorList>
            <person name="Tran Van P."/>
        </authorList>
    </citation>
    <scope>NUCLEOTIDE SEQUENCE</scope>
</reference>
<keyword evidence="10" id="KW-1185">Reference proteome</keyword>
<evidence type="ECO:0000313" key="10">
    <source>
        <dbReference type="Proteomes" id="UP000728032"/>
    </source>
</evidence>
<dbReference type="PANTHER" id="PTHR24082:SF283">
    <property type="entry name" value="NUCLEAR HORMONE RECEPTOR HR96"/>
    <property type="match status" value="1"/>
</dbReference>
<dbReference type="GO" id="GO:0008270">
    <property type="term" value="F:zinc ion binding"/>
    <property type="evidence" value="ECO:0007669"/>
    <property type="project" value="UniProtKB-KW"/>
</dbReference>
<dbReference type="SUPFAM" id="SSF48508">
    <property type="entry name" value="Nuclear receptor ligand-binding domain"/>
    <property type="match status" value="2"/>
</dbReference>
<name>A0A7R9QSG4_9ACAR</name>
<keyword evidence="2" id="KW-0863">Zinc-finger</keyword>
<dbReference type="OrthoDB" id="6352325at2759"/>
<dbReference type="GO" id="GO:0000978">
    <property type="term" value="F:RNA polymerase II cis-regulatory region sequence-specific DNA binding"/>
    <property type="evidence" value="ECO:0007669"/>
    <property type="project" value="TreeGrafter"/>
</dbReference>
<keyword evidence="5" id="KW-0238">DNA-binding</keyword>
<evidence type="ECO:0000313" key="9">
    <source>
        <dbReference type="EMBL" id="CAD7656537.1"/>
    </source>
</evidence>
<protein>
    <recommendedName>
        <fullName evidence="8">Nuclear receptor domain-containing protein</fullName>
    </recommendedName>
</protein>
<evidence type="ECO:0000256" key="1">
    <source>
        <dbReference type="ARBA" id="ARBA00022723"/>
    </source>
</evidence>
<evidence type="ECO:0000259" key="8">
    <source>
        <dbReference type="SMART" id="SM00399"/>
    </source>
</evidence>
<feature type="domain" description="Nuclear receptor" evidence="8">
    <location>
        <begin position="185"/>
        <end position="224"/>
    </location>
</feature>
<dbReference type="GO" id="GO:0000122">
    <property type="term" value="P:negative regulation of transcription by RNA polymerase II"/>
    <property type="evidence" value="ECO:0007669"/>
    <property type="project" value="TreeGrafter"/>
</dbReference>
<evidence type="ECO:0000256" key="5">
    <source>
        <dbReference type="ARBA" id="ARBA00023125"/>
    </source>
</evidence>
<sequence length="409" mass="47111">PIVRPITDYSNQFNELEGKRFSELLEATKFAVIPNDYTNTNHIILKNSLDAYKVLISKNDFQITNIIKMCKCLDTFNTLCETDRMILTKHSAMEIEMLRRLMCIDFENKYVNIIINDTTFKLHFDLYQNYPFRAKDYIGTDNNIYIDFLETMGLDWDSDITIVDLLTAIVLFNPNRPNLVHKHMVRWEQFKCYLGGNCDTSVKNRINCKKCRLDKCFAVGMKTELFCAENQRQKKKSKQNSNINCESNEVEGSCVPTLSPQSSICPGSVQTISSNESIDKDLSDFSNQSCELNDNSVNTTDSECWTVVPIVRPITDYSNQFNELEGNKLSELLDAIQALNIRVMMNVDHTVLNTIESATVHRYDMDIRNIVQMSKCLTGFQALCQSDQMLLIKYASIEINILRKHNTYI</sequence>
<dbReference type="Pfam" id="PF00105">
    <property type="entry name" value="zf-C4"/>
    <property type="match status" value="1"/>
</dbReference>